<comment type="catalytic activity">
    <reaction evidence="7">
        <text>alpha-D-mannose 1-phosphate + GTP + H(+) = GDP-alpha-D-mannose + diphosphate</text>
        <dbReference type="Rhea" id="RHEA:15229"/>
        <dbReference type="ChEBI" id="CHEBI:15378"/>
        <dbReference type="ChEBI" id="CHEBI:33019"/>
        <dbReference type="ChEBI" id="CHEBI:37565"/>
        <dbReference type="ChEBI" id="CHEBI:57527"/>
        <dbReference type="ChEBI" id="CHEBI:58409"/>
        <dbReference type="EC" id="2.7.7.13"/>
    </reaction>
</comment>
<dbReference type="FunFam" id="3.90.550.10:FF:000046">
    <property type="entry name" value="Mannose-1-phosphate guanylyltransferase (GDP)"/>
    <property type="match status" value="1"/>
</dbReference>
<dbReference type="InterPro" id="IPR051161">
    <property type="entry name" value="Mannose-6P_isomerase_type2"/>
</dbReference>
<dbReference type="STRING" id="1450648.CLORY_00190"/>
<evidence type="ECO:0000259" key="8">
    <source>
        <dbReference type="Pfam" id="PF00483"/>
    </source>
</evidence>
<comment type="similarity">
    <text evidence="1">Belongs to the mannose-6-phosphate isomerase type 2 family.</text>
</comment>
<dbReference type="SUPFAM" id="SSF159283">
    <property type="entry name" value="Guanosine diphospho-D-mannose pyrophosphorylase/mannose-6-phosphate isomerase linker domain"/>
    <property type="match status" value="1"/>
</dbReference>
<accession>A0A1V4IYN8</accession>
<evidence type="ECO:0000256" key="5">
    <source>
        <dbReference type="ARBA" id="ARBA00022741"/>
    </source>
</evidence>
<evidence type="ECO:0000256" key="6">
    <source>
        <dbReference type="ARBA" id="ARBA00023134"/>
    </source>
</evidence>
<evidence type="ECO:0000313" key="11">
    <source>
        <dbReference type="Proteomes" id="UP000190080"/>
    </source>
</evidence>
<evidence type="ECO:0000256" key="3">
    <source>
        <dbReference type="ARBA" id="ARBA00022679"/>
    </source>
</evidence>
<dbReference type="PANTHER" id="PTHR46390">
    <property type="entry name" value="MANNOSE-1-PHOSPHATE GUANYLYLTRANSFERASE"/>
    <property type="match status" value="1"/>
</dbReference>
<feature type="domain" description="Nucleotidyl transferase" evidence="8">
    <location>
        <begin position="4"/>
        <end position="279"/>
    </location>
</feature>
<dbReference type="Proteomes" id="UP000190080">
    <property type="component" value="Unassembled WGS sequence"/>
</dbReference>
<evidence type="ECO:0000256" key="1">
    <source>
        <dbReference type="ARBA" id="ARBA00006115"/>
    </source>
</evidence>
<dbReference type="GO" id="GO:0009298">
    <property type="term" value="P:GDP-mannose biosynthetic process"/>
    <property type="evidence" value="ECO:0007669"/>
    <property type="project" value="TreeGrafter"/>
</dbReference>
<dbReference type="AlphaFoldDB" id="A0A1V4IYN8"/>
<evidence type="ECO:0000256" key="2">
    <source>
        <dbReference type="ARBA" id="ARBA00012387"/>
    </source>
</evidence>
<dbReference type="PANTHER" id="PTHR46390:SF1">
    <property type="entry name" value="MANNOSE-1-PHOSPHATE GUANYLYLTRANSFERASE"/>
    <property type="match status" value="1"/>
</dbReference>
<evidence type="ECO:0000259" key="9">
    <source>
        <dbReference type="Pfam" id="PF22640"/>
    </source>
</evidence>
<dbReference type="EMBL" id="MZGV01000001">
    <property type="protein sequence ID" value="OPJ65019.1"/>
    <property type="molecule type" value="Genomic_DNA"/>
</dbReference>
<dbReference type="InterPro" id="IPR005835">
    <property type="entry name" value="NTP_transferase_dom"/>
</dbReference>
<keyword evidence="3 10" id="KW-0808">Transferase</keyword>
<dbReference type="OrthoDB" id="9806359at2"/>
<dbReference type="RefSeq" id="WP_079421546.1">
    <property type="nucleotide sequence ID" value="NZ_MZGV01000001.1"/>
</dbReference>
<organism evidence="10 11">
    <name type="scientific">Clostridium oryzae</name>
    <dbReference type="NCBI Taxonomy" id="1450648"/>
    <lineage>
        <taxon>Bacteria</taxon>
        <taxon>Bacillati</taxon>
        <taxon>Bacillota</taxon>
        <taxon>Clostridia</taxon>
        <taxon>Eubacteriales</taxon>
        <taxon>Clostridiaceae</taxon>
        <taxon>Clostridium</taxon>
    </lineage>
</organism>
<protein>
    <recommendedName>
        <fullName evidence="2">mannose-1-phosphate guanylyltransferase</fullName>
        <ecNumber evidence="2">2.7.7.13</ecNumber>
    </recommendedName>
</protein>
<feature type="domain" description="MannoseP isomerase/GMP-like beta-helix" evidence="9">
    <location>
        <begin position="297"/>
        <end position="343"/>
    </location>
</feature>
<keyword evidence="5" id="KW-0547">Nucleotide-binding</keyword>
<gene>
    <name evidence="10" type="primary">rfbM</name>
    <name evidence="10" type="ORF">CLORY_00190</name>
</gene>
<name>A0A1V4IYN8_9CLOT</name>
<dbReference type="InterPro" id="IPR029044">
    <property type="entry name" value="Nucleotide-diphossugar_trans"/>
</dbReference>
<keyword evidence="6" id="KW-0342">GTP-binding</keyword>
<dbReference type="Pfam" id="PF22640">
    <property type="entry name" value="ManC_GMP_beta-helix"/>
    <property type="match status" value="1"/>
</dbReference>
<dbReference type="GO" id="GO:0005525">
    <property type="term" value="F:GTP binding"/>
    <property type="evidence" value="ECO:0007669"/>
    <property type="project" value="UniProtKB-KW"/>
</dbReference>
<sequence length="355" mass="41107">MLYALVLAGGKGTRLYPLSRADKPKQFLKFINDKSFLRNTVDRIRPLVEKEKICIVTNEEYYEKVKEELPEIDEENIFVEPKNKETATCIGLSAIKLLKKDKDAVMMVFPSDHHISGEKSFLDTLKQAVDIADKRRGIVTIGIEPTRPETGYGYIQMGPRVTAGISTYRIERFTEKPNLEVAKDFLTDGTYLWNSGVFVWRADVFLREMEKYLPKMYKNLMDIYQHIDMDDEKEIIKEKYSLIDGISVDFGIMQRTRKAYVIKGEFQWDDIGTFEALGRFLKKENTNNIFGNTYLEESENCTVFSEDRLVIGFGIKDLVIVESEGIILIMDKQKDQEMKQLINNMKNEASLNEYV</sequence>
<keyword evidence="11" id="KW-1185">Reference proteome</keyword>
<evidence type="ECO:0000256" key="4">
    <source>
        <dbReference type="ARBA" id="ARBA00022695"/>
    </source>
</evidence>
<evidence type="ECO:0000256" key="7">
    <source>
        <dbReference type="ARBA" id="ARBA00047343"/>
    </source>
</evidence>
<dbReference type="Pfam" id="PF00483">
    <property type="entry name" value="NTP_transferase"/>
    <property type="match status" value="1"/>
</dbReference>
<dbReference type="InterPro" id="IPR054566">
    <property type="entry name" value="ManC/GMP-like_b-helix"/>
</dbReference>
<dbReference type="InterPro" id="IPR049577">
    <property type="entry name" value="GMPP_N"/>
</dbReference>
<dbReference type="GO" id="GO:0004475">
    <property type="term" value="F:mannose-1-phosphate guanylyltransferase (GTP) activity"/>
    <property type="evidence" value="ECO:0007669"/>
    <property type="project" value="UniProtKB-EC"/>
</dbReference>
<comment type="caution">
    <text evidence="10">The sequence shown here is derived from an EMBL/GenBank/DDBJ whole genome shotgun (WGS) entry which is preliminary data.</text>
</comment>
<proteinExistence type="inferred from homology"/>
<reference evidence="10 11" key="1">
    <citation type="submission" date="2017-03" db="EMBL/GenBank/DDBJ databases">
        <title>Genome sequence of Clostridium oryzae DSM 28571.</title>
        <authorList>
            <person name="Poehlein A."/>
            <person name="Daniel R."/>
        </authorList>
    </citation>
    <scope>NUCLEOTIDE SEQUENCE [LARGE SCALE GENOMIC DNA]</scope>
    <source>
        <strain evidence="10 11">DSM 28571</strain>
    </source>
</reference>
<keyword evidence="4 10" id="KW-0548">Nucleotidyltransferase</keyword>
<dbReference type="SUPFAM" id="SSF53448">
    <property type="entry name" value="Nucleotide-diphospho-sugar transferases"/>
    <property type="match status" value="1"/>
</dbReference>
<dbReference type="Gene3D" id="3.90.550.10">
    <property type="entry name" value="Spore Coat Polysaccharide Biosynthesis Protein SpsA, Chain A"/>
    <property type="match status" value="1"/>
</dbReference>
<evidence type="ECO:0000313" key="10">
    <source>
        <dbReference type="EMBL" id="OPJ65019.1"/>
    </source>
</evidence>
<dbReference type="EC" id="2.7.7.13" evidence="2"/>
<dbReference type="CDD" id="cd02509">
    <property type="entry name" value="GDP-M1P_Guanylyltransferase"/>
    <property type="match status" value="1"/>
</dbReference>